<evidence type="ECO:0000313" key="11">
    <source>
        <dbReference type="Proteomes" id="UP001555826"/>
    </source>
</evidence>
<dbReference type="SUPFAM" id="SSF103473">
    <property type="entry name" value="MFS general substrate transporter"/>
    <property type="match status" value="1"/>
</dbReference>
<evidence type="ECO:0000259" key="9">
    <source>
        <dbReference type="PROSITE" id="PS50850"/>
    </source>
</evidence>
<sequence>MSTTTDVHATSSTATGPGGTPKMTHAQILEALSGLLLGMFVAILSSTVVSNALPRIVSDLKGTESGYTWVVTAALLATTISTPIWGKLSDLFSKKLLVQIALVIFVVASAIAGLSTSMGMLITLRVFQGLGGGGLLALAQVILASMVSPRERGRYSGYLGATFALATVGGPLIGGVLTEHLSWHWCFYVGIPFAVIAFIVLQTRLKLPEQPKRAVSIDYLGATLLAAGISALLIWVSLAGTQFDWASWWTVGLVAAGVVLLGLAVLAEHRAKEPIVPLKFFRNPTIALSAAASLFVGVAMFGATIFLSQYFQLARGESPTMAGVMTIPMIVGLFLASTVAGQFITRTGRWKGWLVTGGVLLTAGLGLMGTIEYDTNYWVVAPFMALIGLGVGMMMQNLVLAVQNVADPRDLGSASSFVAFARSLGGAIGVSALGAVLGHRVTDHLESGLRAARIDPGQALSSMGSSTGVPDLGAIPEPVRSIVQSAYGSSIADVFLIAAPFALVAFLITLFFKERALRTGDETSQTPEATQTPDATTRTAATAVTATTGQEGVGSARIGTATVNGHPHPDREEIPSVPAQPSRTDAGLTVSGTVRHHDRRPLPGAVVTLADQSGQQVARTSTREDGGYTLELPTGGTYLLIVAAAHVAPSATLVGVGDSSVTRDVVLSGRSAITGRVLTHALPDDFGAGHDGRTTGVHGALVTLTDVTGEVVGSTRSDDGGGYSFDQLMGGTYVLTAQSESHRPLARSIEVPDSGALACDLVLTGGGRLTGTVVAASDGRVLREATVTLVDADGEVVGSVVTSADGSYSFEDLAGGHYTLTAAGYAPVATSVDVEEDTVSAAQITLGARDAGATLDLTRFESRSEQR</sequence>
<evidence type="ECO:0000313" key="10">
    <source>
        <dbReference type="EMBL" id="MEW9267541.1"/>
    </source>
</evidence>
<feature type="transmembrane region" description="Helical" evidence="8">
    <location>
        <begin position="320"/>
        <end position="340"/>
    </location>
</feature>
<dbReference type="Gene3D" id="2.60.40.10">
    <property type="entry name" value="Immunoglobulins"/>
    <property type="match status" value="1"/>
</dbReference>
<feature type="transmembrane region" description="Helical" evidence="8">
    <location>
        <begin position="96"/>
        <end position="116"/>
    </location>
</feature>
<accession>A0ABV3PD33</accession>
<feature type="compositionally biased region" description="Low complexity" evidence="7">
    <location>
        <begin position="529"/>
        <end position="539"/>
    </location>
</feature>
<name>A0ABV3PD33_9ACTN</name>
<dbReference type="InterPro" id="IPR013783">
    <property type="entry name" value="Ig-like_fold"/>
</dbReference>
<dbReference type="PANTHER" id="PTHR23501">
    <property type="entry name" value="MAJOR FACILITATOR SUPERFAMILY"/>
    <property type="match status" value="1"/>
</dbReference>
<dbReference type="PANTHER" id="PTHR23501:SF197">
    <property type="entry name" value="COMD"/>
    <property type="match status" value="1"/>
</dbReference>
<dbReference type="Gene3D" id="2.60.40.1120">
    <property type="entry name" value="Carboxypeptidase-like, regulatory domain"/>
    <property type="match status" value="2"/>
</dbReference>
<feature type="transmembrane region" description="Helical" evidence="8">
    <location>
        <begin position="246"/>
        <end position="266"/>
    </location>
</feature>
<keyword evidence="11" id="KW-1185">Reference proteome</keyword>
<keyword evidence="3" id="KW-1003">Cell membrane</keyword>
<feature type="transmembrane region" description="Helical" evidence="8">
    <location>
        <begin position="377"/>
        <end position="402"/>
    </location>
</feature>
<dbReference type="CDD" id="cd17502">
    <property type="entry name" value="MFS_Azr1_MDR_like"/>
    <property type="match status" value="1"/>
</dbReference>
<evidence type="ECO:0000256" key="8">
    <source>
        <dbReference type="SAM" id="Phobius"/>
    </source>
</evidence>
<feature type="transmembrane region" description="Helical" evidence="8">
    <location>
        <begin position="352"/>
        <end position="371"/>
    </location>
</feature>
<reference evidence="10 11" key="1">
    <citation type="submission" date="2024-07" db="EMBL/GenBank/DDBJ databases">
        <authorList>
            <person name="Thanompreechachai J."/>
            <person name="Duangmal K."/>
        </authorList>
    </citation>
    <scope>NUCLEOTIDE SEQUENCE [LARGE SCALE GENOMIC DNA]</scope>
    <source>
        <strain evidence="10 11">KCTC 19886</strain>
    </source>
</reference>
<keyword evidence="2" id="KW-0813">Transport</keyword>
<dbReference type="InterPro" id="IPR004638">
    <property type="entry name" value="EmrB-like"/>
</dbReference>
<dbReference type="Pfam" id="PF07690">
    <property type="entry name" value="MFS_1"/>
    <property type="match status" value="1"/>
</dbReference>
<dbReference type="Gene3D" id="1.20.1250.20">
    <property type="entry name" value="MFS general substrate transporter like domains"/>
    <property type="match status" value="1"/>
</dbReference>
<feature type="transmembrane region" description="Helical" evidence="8">
    <location>
        <begin position="155"/>
        <end position="176"/>
    </location>
</feature>
<organism evidence="10 11">
    <name type="scientific">Kineococcus endophyticus</name>
    <dbReference type="NCBI Taxonomy" id="1181883"/>
    <lineage>
        <taxon>Bacteria</taxon>
        <taxon>Bacillati</taxon>
        <taxon>Actinomycetota</taxon>
        <taxon>Actinomycetes</taxon>
        <taxon>Kineosporiales</taxon>
        <taxon>Kineosporiaceae</taxon>
        <taxon>Kineococcus</taxon>
    </lineage>
</organism>
<keyword evidence="4 8" id="KW-0812">Transmembrane</keyword>
<evidence type="ECO:0000256" key="1">
    <source>
        <dbReference type="ARBA" id="ARBA00004651"/>
    </source>
</evidence>
<feature type="transmembrane region" description="Helical" evidence="8">
    <location>
        <begin position="31"/>
        <end position="54"/>
    </location>
</feature>
<dbReference type="InterPro" id="IPR036259">
    <property type="entry name" value="MFS_trans_sf"/>
</dbReference>
<keyword evidence="5 8" id="KW-1133">Transmembrane helix</keyword>
<feature type="region of interest" description="Disordered" evidence="7">
    <location>
        <begin position="519"/>
        <end position="539"/>
    </location>
</feature>
<evidence type="ECO:0000256" key="3">
    <source>
        <dbReference type="ARBA" id="ARBA00022475"/>
    </source>
</evidence>
<dbReference type="InterPro" id="IPR008969">
    <property type="entry name" value="CarboxyPept-like_regulatory"/>
</dbReference>
<dbReference type="Pfam" id="PF13620">
    <property type="entry name" value="CarboxypepD_reg"/>
    <property type="match status" value="3"/>
</dbReference>
<feature type="region of interest" description="Disordered" evidence="7">
    <location>
        <begin position="1"/>
        <end position="21"/>
    </location>
</feature>
<dbReference type="RefSeq" id="WP_367640933.1">
    <property type="nucleotide sequence ID" value="NZ_JBFNQN010000019.1"/>
</dbReference>
<dbReference type="NCBIfam" id="TIGR00711">
    <property type="entry name" value="efflux_EmrB"/>
    <property type="match status" value="1"/>
</dbReference>
<dbReference type="PROSITE" id="PS50850">
    <property type="entry name" value="MFS"/>
    <property type="match status" value="1"/>
</dbReference>
<feature type="transmembrane region" description="Helical" evidence="8">
    <location>
        <begin position="222"/>
        <end position="240"/>
    </location>
</feature>
<feature type="transmembrane region" description="Helical" evidence="8">
    <location>
        <begin position="182"/>
        <end position="201"/>
    </location>
</feature>
<dbReference type="InterPro" id="IPR011701">
    <property type="entry name" value="MFS"/>
</dbReference>
<dbReference type="Gene3D" id="1.20.1720.10">
    <property type="entry name" value="Multidrug resistance protein D"/>
    <property type="match status" value="1"/>
</dbReference>
<feature type="transmembrane region" description="Helical" evidence="8">
    <location>
        <begin position="286"/>
        <end position="308"/>
    </location>
</feature>
<evidence type="ECO:0000256" key="2">
    <source>
        <dbReference type="ARBA" id="ARBA00022448"/>
    </source>
</evidence>
<feature type="transmembrane region" description="Helical" evidence="8">
    <location>
        <begin position="494"/>
        <end position="512"/>
    </location>
</feature>
<dbReference type="Proteomes" id="UP001555826">
    <property type="component" value="Unassembled WGS sequence"/>
</dbReference>
<feature type="region of interest" description="Disordered" evidence="7">
    <location>
        <begin position="563"/>
        <end position="586"/>
    </location>
</feature>
<feature type="transmembrane region" description="Helical" evidence="8">
    <location>
        <begin position="122"/>
        <end position="143"/>
    </location>
</feature>
<dbReference type="EMBL" id="JBFNQN010000019">
    <property type="protein sequence ID" value="MEW9267541.1"/>
    <property type="molecule type" value="Genomic_DNA"/>
</dbReference>
<proteinExistence type="predicted"/>
<protein>
    <submittedName>
        <fullName evidence="10">MFS transporter</fullName>
    </submittedName>
</protein>
<feature type="transmembrane region" description="Helical" evidence="8">
    <location>
        <begin position="66"/>
        <end position="84"/>
    </location>
</feature>
<gene>
    <name evidence="10" type="ORF">AB1207_22595</name>
</gene>
<dbReference type="InterPro" id="IPR020846">
    <property type="entry name" value="MFS_dom"/>
</dbReference>
<evidence type="ECO:0000256" key="6">
    <source>
        <dbReference type="ARBA" id="ARBA00023136"/>
    </source>
</evidence>
<comment type="subcellular location">
    <subcellularLocation>
        <location evidence="1">Cell membrane</location>
        <topology evidence="1">Multi-pass membrane protein</topology>
    </subcellularLocation>
</comment>
<comment type="caution">
    <text evidence="10">The sequence shown here is derived from an EMBL/GenBank/DDBJ whole genome shotgun (WGS) entry which is preliminary data.</text>
</comment>
<dbReference type="PRINTS" id="PR01036">
    <property type="entry name" value="TCRTETB"/>
</dbReference>
<evidence type="ECO:0000256" key="5">
    <source>
        <dbReference type="ARBA" id="ARBA00022989"/>
    </source>
</evidence>
<dbReference type="SUPFAM" id="SSF49464">
    <property type="entry name" value="Carboxypeptidase regulatory domain-like"/>
    <property type="match status" value="1"/>
</dbReference>
<keyword evidence="6 8" id="KW-0472">Membrane</keyword>
<feature type="domain" description="Major facilitator superfamily (MFS) profile" evidence="9">
    <location>
        <begin position="31"/>
        <end position="517"/>
    </location>
</feature>
<dbReference type="SUPFAM" id="SSF49478">
    <property type="entry name" value="Cna protein B-type domain"/>
    <property type="match status" value="2"/>
</dbReference>
<evidence type="ECO:0000256" key="4">
    <source>
        <dbReference type="ARBA" id="ARBA00022692"/>
    </source>
</evidence>
<evidence type="ECO:0000256" key="7">
    <source>
        <dbReference type="SAM" id="MobiDB-lite"/>
    </source>
</evidence>